<dbReference type="EMBL" id="JARKNE010000003">
    <property type="protein sequence ID" value="KAK5839833.1"/>
    <property type="molecule type" value="Genomic_DNA"/>
</dbReference>
<feature type="compositionally biased region" description="Polar residues" evidence="1">
    <location>
        <begin position="13"/>
        <end position="22"/>
    </location>
</feature>
<keyword evidence="3" id="KW-1185">Reference proteome</keyword>
<accession>A0ABR0QKR7</accession>
<evidence type="ECO:0008006" key="4">
    <source>
        <dbReference type="Google" id="ProtNLM"/>
    </source>
</evidence>
<proteinExistence type="predicted"/>
<gene>
    <name evidence="2" type="ORF">PVK06_008675</name>
</gene>
<sequence length="173" mass="19101">MSGTLPTMDFAASANNSTSTNGIGRAMNKVHTRPKVKLDFDNPTMDNNDHRIQSEISKASYKSTLLRASSKKNNGGFLEEEFTLLDGEAVTEVMEGVPSITFSNRVYLILRPWSLEFSTSQSGIESQVVWIRLPGLTEGYYSDCLLRVIGQMVGPVVKLDVYMDCVAGDDLHD</sequence>
<evidence type="ECO:0000313" key="3">
    <source>
        <dbReference type="Proteomes" id="UP001358586"/>
    </source>
</evidence>
<evidence type="ECO:0000256" key="1">
    <source>
        <dbReference type="SAM" id="MobiDB-lite"/>
    </source>
</evidence>
<evidence type="ECO:0000313" key="2">
    <source>
        <dbReference type="EMBL" id="KAK5839833.1"/>
    </source>
</evidence>
<feature type="region of interest" description="Disordered" evidence="1">
    <location>
        <begin position="1"/>
        <end position="25"/>
    </location>
</feature>
<reference evidence="2 3" key="1">
    <citation type="submission" date="2023-03" db="EMBL/GenBank/DDBJ databases">
        <title>WGS of Gossypium arboreum.</title>
        <authorList>
            <person name="Yu D."/>
        </authorList>
    </citation>
    <scope>NUCLEOTIDE SEQUENCE [LARGE SCALE GENOMIC DNA]</scope>
    <source>
        <tissue evidence="2">Leaf</tissue>
    </source>
</reference>
<protein>
    <recommendedName>
        <fullName evidence="4">DUF4283 domain-containing protein</fullName>
    </recommendedName>
</protein>
<dbReference type="Proteomes" id="UP001358586">
    <property type="component" value="Chromosome 3"/>
</dbReference>
<name>A0ABR0QKR7_GOSAR</name>
<organism evidence="2 3">
    <name type="scientific">Gossypium arboreum</name>
    <name type="common">Tree cotton</name>
    <name type="synonym">Gossypium nanking</name>
    <dbReference type="NCBI Taxonomy" id="29729"/>
    <lineage>
        <taxon>Eukaryota</taxon>
        <taxon>Viridiplantae</taxon>
        <taxon>Streptophyta</taxon>
        <taxon>Embryophyta</taxon>
        <taxon>Tracheophyta</taxon>
        <taxon>Spermatophyta</taxon>
        <taxon>Magnoliopsida</taxon>
        <taxon>eudicotyledons</taxon>
        <taxon>Gunneridae</taxon>
        <taxon>Pentapetalae</taxon>
        <taxon>rosids</taxon>
        <taxon>malvids</taxon>
        <taxon>Malvales</taxon>
        <taxon>Malvaceae</taxon>
        <taxon>Malvoideae</taxon>
        <taxon>Gossypium</taxon>
    </lineage>
</organism>
<comment type="caution">
    <text evidence="2">The sequence shown here is derived from an EMBL/GenBank/DDBJ whole genome shotgun (WGS) entry which is preliminary data.</text>
</comment>